<comment type="caution">
    <text evidence="1">The sequence shown here is derived from an EMBL/GenBank/DDBJ whole genome shotgun (WGS) entry which is preliminary data.</text>
</comment>
<evidence type="ECO:0000313" key="1">
    <source>
        <dbReference type="EMBL" id="CAE7868970.1"/>
    </source>
</evidence>
<keyword evidence="2" id="KW-1185">Reference proteome</keyword>
<protein>
    <submittedName>
        <fullName evidence="1">ABCC2 protein</fullName>
    </submittedName>
</protein>
<dbReference type="OrthoDB" id="433457at2759"/>
<gene>
    <name evidence="1" type="primary">ABCC2</name>
    <name evidence="1" type="ORF">SNEC2469_LOCUS27983</name>
</gene>
<organism evidence="1 2">
    <name type="scientific">Symbiodinium necroappetens</name>
    <dbReference type="NCBI Taxonomy" id="1628268"/>
    <lineage>
        <taxon>Eukaryota</taxon>
        <taxon>Sar</taxon>
        <taxon>Alveolata</taxon>
        <taxon>Dinophyceae</taxon>
        <taxon>Suessiales</taxon>
        <taxon>Symbiodiniaceae</taxon>
        <taxon>Symbiodinium</taxon>
    </lineage>
</organism>
<accession>A0A813ALU9</accession>
<dbReference type="EMBL" id="CAJNJA010059907">
    <property type="protein sequence ID" value="CAE7868970.1"/>
    <property type="molecule type" value="Genomic_DNA"/>
</dbReference>
<reference evidence="1" key="1">
    <citation type="submission" date="2021-02" db="EMBL/GenBank/DDBJ databases">
        <authorList>
            <person name="Dougan E. K."/>
            <person name="Rhodes N."/>
            <person name="Thang M."/>
            <person name="Chan C."/>
        </authorList>
    </citation>
    <scope>NUCLEOTIDE SEQUENCE</scope>
</reference>
<feature type="non-terminal residue" evidence="1">
    <location>
        <position position="1"/>
    </location>
</feature>
<dbReference type="AlphaFoldDB" id="A0A813ALU9"/>
<proteinExistence type="predicted"/>
<dbReference type="Proteomes" id="UP000601435">
    <property type="component" value="Unassembled WGS sequence"/>
</dbReference>
<evidence type="ECO:0000313" key="2">
    <source>
        <dbReference type="Proteomes" id="UP000601435"/>
    </source>
</evidence>
<name>A0A813ALU9_9DINO</name>
<sequence>MFESGRVVHSNCPDYPSFRTGVKPDGTPLFEILWPDGGVNCGRHYAKNCALCSSHGRDDCFGDCEWRSPGNKPPACLPAYKNDTAKTEVVCGNHKAASCADCPQGHG</sequence>